<dbReference type="RefSeq" id="XP_067068070.1">
    <property type="nucleotide sequence ID" value="XM_067210863.1"/>
</dbReference>
<dbReference type="PANTHER" id="PTHR35478:SF1">
    <property type="entry name" value="ZINC FINGER FYVE DOMAIN-CONTAINING PROTEIN 26"/>
    <property type="match status" value="1"/>
</dbReference>
<evidence type="ECO:0000313" key="2">
    <source>
        <dbReference type="Proteomes" id="UP000186804"/>
    </source>
</evidence>
<dbReference type="VEuPathDB" id="CryptoDB:cand_006220"/>
<dbReference type="GeneID" id="92364807"/>
<evidence type="ECO:0000313" key="1">
    <source>
        <dbReference type="EMBL" id="OII76224.1"/>
    </source>
</evidence>
<protein>
    <submittedName>
        <fullName evidence="1">Uncharacterized protein</fullName>
    </submittedName>
</protein>
<dbReference type="OrthoDB" id="341241at2759"/>
<sequence length="2703" mass="314728">MLSDREWNLNDSNSYLFSFLEENQDSLLFTLACNYLSIGQFELARAVIKHLALSNPKKASNLIKCIILYGPPPDWQLSVSVPSSAHLGLLCLTEFYNLSTYKNSFPEWIFRQLEFNVILAQILLDCPNENILPNSIKEIRLLHNLINIAEDFHELPSTIYIPTLSILPKNKSLPLLLNRYPSYIIDLKSEISEYNEKLLEYDSGYFQILSKDTLNQLVSITYLLPRLGCSLLNCLKFKFYNIGTKYLENSNLYFTIEKITKICRIKIQWIFISCCLKAILSMDTVCNNLESHFYNTIFLYLKNLELQYLEYFTDFLLLQTFSEFSFKHDINITALKSEEHPAITIVILLVICCIISNFCQIEFGDLIFKLFLSENKDLILNCMEDAIRFSEKMGYYKKITSLELIKYIVTICKYFQSSIHKCIESIDSSNGEFYRKFMQSFENGKQNCISNILNNVQSEILMEILITCENVWFFHCTENTKVGIFDYSKFLSSTFINPLLDGENSDTFTILSLSKDDYYFWVKYWNWINISQRHALEVPLEIILESNKIYEYTDFNSIFTRLNITNKVLACFPHFRSLAIHLIWSDNLQVNWEILKKLWIPYRLNESIYSCGDMKLNTELDARYTRLAVALWIAENSLEVSSALLDKVDEIYTYLSKEHCVIEYLMQINIQNNSMKSFKKWKEFEHLISRFIDVGLLNEEYDKNWFDIRDLLRCYILIYQISLDLSNKCSNRKIASTLEKASLKIDSLKSSKYLAQFLWCFIILPFYRVDQSNTNDTLIDPFLNLDTVSCIIYYLTTWTQNFNGLPIILHVNNEIMCRLSYLLEFKLFTSFVDLSPDFASQDISNHIFSWWFGEVLDINFKIDAIDIYPTTKIGSFVQLERKRVKNRKVYYNSPWFCRTMNYEVTLGILDLSTEECEDNITSWNMEDLLNNHSLALKLIFINNYEGAIHKIQFLSNDGYTFLPLLFDSILFQKLLEADFSFPSFYIFHSILEYLNLGHEFSESEFVSVDITQPMEQMEIWLNQFQKICYVDDMEIGWLMRYHPNIYKLYILMDYVISNTNTNSYETSNNLLQLSKNIVQKYCEVLDNEYLSTISVTLDRLLIFLESPTIDSLTMYMMEIHTLPLQPSMIRTHLDRMLSKREITTTLVQSLGKITKKNSDDINQLPTEHFISIIQLLKQSINALKDDNTSSNFLLTVLDYIYNILKIIFRSNEHNKIWPILAISPEDIIYHTFFELKLYDESRELAKIMNLDLFTTILSFTPSVSDYLKYYSLSQNVSIAEKEFNYMFKDLYSSNLSIFLTAYEIFFFEIDEGYTIWKCALNIISSSLPIGFEILRELLEFRIEKLDILKKINYNATINKEIFLNNKIPLYIIYDNRNLEYRFLIILAIDYLLRNSEYSEAIKYLQGFISNNLAYGAQMKKHFNLNFLEQVIIQNFIISVLDRDISVPSLSSDTLHKFVASIKDSKKMFFYITKLWKKWDIELLMDLIELCSRNIKSELLQESLGEFTDIGVNSNSTLLSKLEYTKIRINAYHEISINSNGQWESWKSVLMECETINGIFNILNFAIKKNLFHSASVIIDTILPINHENKVQYNEINGLIKDLLENYLLFFQEKEDIFNSMEMSKLIEIFKGAIHLGQDIYEISVIKDYSIYKISTSRSLPGWRYSVILFNSVRSIEDKSLIINSMISTHESLNLNQEQLDVLRTISLSLNLLQGLNEEDNNKEIYCPFYLLIKVLKYKRIDLIELVIREAGHASSVQKLFFDYIKGSFGLIEKLDTDYMKTFEAFAIFGSANVEICSKTFPINFENNSADSKLYTTGIEDYDTQFALNILSKLPKTEVFNFLFEVADQISIKLYNIVKRGHFNRCFTHFCCQHSNPFEMSICSGGTDQNLPEPLSPYSKFKWTKMNLFNKNKDIDLHKDFLAYSFPKKIISFEIKQNTLNNDNFAIFRILWNSLKLLLQWGIVNIGAKRFRIALNGLPFLYDLWAMFPEIPFSIDDITSFKRNNLVEYLLSMDQLDFADILVKELTKAEAHETCDLPKKHLIKNDNATIEIDESEKINSARNTYNLVDVRKAISTLLSQFEGDKFDNSKSLINKTINTSLQSRNDIIINIYQKYWKVFCSVEVPKVSWERDGLNFLEISLLTTPGLLNISILNLLIGLASSNIIQKKDGIKHTQDHFLPLKFIIDSFDDVIGSRVTELFGQVLLQQKIIPKKLMNTTPIKLPHWINNIVRSKDIINNEHYAHFNPHTTFLLEHVMKLVEEKALSVFPSNKNHSSKVCCFPQSIMGSFCLQTNVYLVNRYNFISTIVLYGNTHHEFVIKSLARLSCWWEVMVYILRWCFDLCHKSRSVLSENQNSKLRLGSNYAILSFDEIFCNLVVRKAHETNQLMVLRSSISDAIPFGGSRAATIARRCNQIIQKYLAKHGALETLYQILVSNDNLGDQPHALAGALAVHLSQVSHIELDARIGYLEAATDHFSSALCSLRRRSKSVVTTKIKENNSLFLKEANLSTKNRPNINNIFISKIMITSICDINVSKINLTPWGGLSSSCISRILGLIGLQTSIIRTLPRISAKSSILSPFYDNRRDAIVKIFLNGEFGLGFRSIRMLELPPLELLTLATKHISNKDRHMDLLEFIDKMKNWIPESDLDTLIVDTINNWILEKETINSRRKVEEMPYMALINRICNSTCKEQIKIFIQKIKDDTFE</sequence>
<reference evidence="1 2" key="1">
    <citation type="submission" date="2016-10" db="EMBL/GenBank/DDBJ databases">
        <title>Reductive evolution of mitochondrial metabolism and differential evolution of invasion-related proteins in Cryptosporidium.</title>
        <authorList>
            <person name="Liu S."/>
            <person name="Roellig D.M."/>
            <person name="Guo Y."/>
            <person name="Li N."/>
            <person name="Frace M.A."/>
            <person name="Tang K."/>
            <person name="Zhang L."/>
            <person name="Feng Y."/>
            <person name="Xiao L."/>
        </authorList>
    </citation>
    <scope>NUCLEOTIDE SEQUENCE [LARGE SCALE GENOMIC DNA]</scope>
    <source>
        <strain evidence="1">30847</strain>
    </source>
</reference>
<dbReference type="EMBL" id="LRBS01000067">
    <property type="protein sequence ID" value="OII76224.1"/>
    <property type="molecule type" value="Genomic_DNA"/>
</dbReference>
<comment type="caution">
    <text evidence="1">The sequence shown here is derived from an EMBL/GenBank/DDBJ whole genome shotgun (WGS) entry which is preliminary data.</text>
</comment>
<accession>A0A1J4MPV9</accession>
<keyword evidence="2" id="KW-1185">Reference proteome</keyword>
<dbReference type="Proteomes" id="UP000186804">
    <property type="component" value="Unassembled WGS sequence"/>
</dbReference>
<organism evidence="1 2">
    <name type="scientific">Cryptosporidium andersoni</name>
    <dbReference type="NCBI Taxonomy" id="117008"/>
    <lineage>
        <taxon>Eukaryota</taxon>
        <taxon>Sar</taxon>
        <taxon>Alveolata</taxon>
        <taxon>Apicomplexa</taxon>
        <taxon>Conoidasida</taxon>
        <taxon>Coccidia</taxon>
        <taxon>Eucoccidiorida</taxon>
        <taxon>Eimeriorina</taxon>
        <taxon>Cryptosporidiidae</taxon>
        <taxon>Cryptosporidium</taxon>
    </lineage>
</organism>
<name>A0A1J4MPV9_9CRYT</name>
<proteinExistence type="predicted"/>
<dbReference type="PANTHER" id="PTHR35478">
    <property type="entry name" value="ZINC FINGER FYVE DOMAIN PROTEIN"/>
    <property type="match status" value="1"/>
</dbReference>
<gene>
    <name evidence="1" type="ORF">cand_006220</name>
</gene>